<protein>
    <recommendedName>
        <fullName evidence="2">Bacterial Ig-like domain-containing protein</fullName>
    </recommendedName>
</protein>
<dbReference type="Proteomes" id="UP001501771">
    <property type="component" value="Unassembled WGS sequence"/>
</dbReference>
<proteinExistence type="predicted"/>
<dbReference type="EMBL" id="BAAAQR010000001">
    <property type="protein sequence ID" value="GAA2135454.1"/>
    <property type="molecule type" value="Genomic_DNA"/>
</dbReference>
<organism evidence="3 4">
    <name type="scientific">Nocardioides koreensis</name>
    <dbReference type="NCBI Taxonomy" id="433651"/>
    <lineage>
        <taxon>Bacteria</taxon>
        <taxon>Bacillati</taxon>
        <taxon>Actinomycetota</taxon>
        <taxon>Actinomycetes</taxon>
        <taxon>Propionibacteriales</taxon>
        <taxon>Nocardioidaceae</taxon>
        <taxon>Nocardioides</taxon>
    </lineage>
</organism>
<accession>A0ABN2Z1Q1</accession>
<evidence type="ECO:0000313" key="4">
    <source>
        <dbReference type="Proteomes" id="UP001501771"/>
    </source>
</evidence>
<evidence type="ECO:0000259" key="2">
    <source>
        <dbReference type="Pfam" id="PF16640"/>
    </source>
</evidence>
<feature type="domain" description="Bacterial Ig-like" evidence="2">
    <location>
        <begin position="200"/>
        <end position="283"/>
    </location>
</feature>
<dbReference type="InterPro" id="IPR013783">
    <property type="entry name" value="Ig-like_fold"/>
</dbReference>
<reference evidence="3 4" key="1">
    <citation type="journal article" date="2019" name="Int. J. Syst. Evol. Microbiol.">
        <title>The Global Catalogue of Microorganisms (GCM) 10K type strain sequencing project: providing services to taxonomists for standard genome sequencing and annotation.</title>
        <authorList>
            <consortium name="The Broad Institute Genomics Platform"/>
            <consortium name="The Broad Institute Genome Sequencing Center for Infectious Disease"/>
            <person name="Wu L."/>
            <person name="Ma J."/>
        </authorList>
    </citation>
    <scope>NUCLEOTIDE SEQUENCE [LARGE SCALE GENOMIC DNA]</scope>
    <source>
        <strain evidence="3 4">JCM 16022</strain>
    </source>
</reference>
<feature type="signal peptide" evidence="1">
    <location>
        <begin position="1"/>
        <end position="34"/>
    </location>
</feature>
<keyword evidence="1" id="KW-0732">Signal</keyword>
<dbReference type="InterPro" id="IPR006311">
    <property type="entry name" value="TAT_signal"/>
</dbReference>
<feature type="chain" id="PRO_5047513745" description="Bacterial Ig-like domain-containing protein" evidence="1">
    <location>
        <begin position="35"/>
        <end position="287"/>
    </location>
</feature>
<gene>
    <name evidence="3" type="ORF">GCM10009844_00720</name>
</gene>
<dbReference type="InterPro" id="IPR032109">
    <property type="entry name" value="Big_3_5"/>
</dbReference>
<evidence type="ECO:0000256" key="1">
    <source>
        <dbReference type="SAM" id="SignalP"/>
    </source>
</evidence>
<dbReference type="PROSITE" id="PS51318">
    <property type="entry name" value="TAT"/>
    <property type="match status" value="1"/>
</dbReference>
<sequence>MNVSRMTRRIAVSGVATAIAAGALVGASSTAANAAIGADATYTCDVAGNPAQLPVHVDVPLLPGSANAGTMIPAGLLQATTTVGIPAEVAAILGAYQVTGGTIDDFGMLVGDTTAPAPLTFSSFAAGTDPGSLVASTLGVNQVFALPKAGTYDITLPKAFTFMPTTAAGPLGVPVACTSDAPGKLASIRIDKNASATTAKAPAKITKGSVAKVTTKVASLNDATPVPTGKVVAKLGSKTVGKGTLKAGKAVLKLAKLPLGKDKVVLKYAGDAYTAASKTKSVIKVVK</sequence>
<name>A0ABN2Z1Q1_9ACTN</name>
<evidence type="ECO:0000313" key="3">
    <source>
        <dbReference type="EMBL" id="GAA2135454.1"/>
    </source>
</evidence>
<keyword evidence="4" id="KW-1185">Reference proteome</keyword>
<dbReference type="Gene3D" id="2.60.40.10">
    <property type="entry name" value="Immunoglobulins"/>
    <property type="match status" value="1"/>
</dbReference>
<dbReference type="Pfam" id="PF16640">
    <property type="entry name" value="Big_3_5"/>
    <property type="match status" value="1"/>
</dbReference>
<comment type="caution">
    <text evidence="3">The sequence shown here is derived from an EMBL/GenBank/DDBJ whole genome shotgun (WGS) entry which is preliminary data.</text>
</comment>